<gene>
    <name evidence="1" type="ORF">E2C01_051660</name>
</gene>
<dbReference type="AlphaFoldDB" id="A0A5B7GJY4"/>
<accession>A0A5B7GJY4</accession>
<comment type="caution">
    <text evidence="1">The sequence shown here is derived from an EMBL/GenBank/DDBJ whole genome shotgun (WGS) entry which is preliminary data.</text>
</comment>
<evidence type="ECO:0000313" key="2">
    <source>
        <dbReference type="Proteomes" id="UP000324222"/>
    </source>
</evidence>
<protein>
    <submittedName>
        <fullName evidence="1">Uncharacterized protein</fullName>
    </submittedName>
</protein>
<proteinExistence type="predicted"/>
<dbReference type="Proteomes" id="UP000324222">
    <property type="component" value="Unassembled WGS sequence"/>
</dbReference>
<keyword evidence="2" id="KW-1185">Reference proteome</keyword>
<dbReference type="EMBL" id="VSRR010014986">
    <property type="protein sequence ID" value="MPC57675.1"/>
    <property type="molecule type" value="Genomic_DNA"/>
</dbReference>
<name>A0A5B7GJY4_PORTR</name>
<reference evidence="1 2" key="1">
    <citation type="submission" date="2019-05" db="EMBL/GenBank/DDBJ databases">
        <title>Another draft genome of Portunus trituberculatus and its Hox gene families provides insights of decapod evolution.</title>
        <authorList>
            <person name="Jeong J.-H."/>
            <person name="Song I."/>
            <person name="Kim S."/>
            <person name="Choi T."/>
            <person name="Kim D."/>
            <person name="Ryu S."/>
            <person name="Kim W."/>
        </authorList>
    </citation>
    <scope>NUCLEOTIDE SEQUENCE [LARGE SCALE GENOMIC DNA]</scope>
    <source>
        <tissue evidence="1">Muscle</tissue>
    </source>
</reference>
<organism evidence="1 2">
    <name type="scientific">Portunus trituberculatus</name>
    <name type="common">Swimming crab</name>
    <name type="synonym">Neptunus trituberculatus</name>
    <dbReference type="NCBI Taxonomy" id="210409"/>
    <lineage>
        <taxon>Eukaryota</taxon>
        <taxon>Metazoa</taxon>
        <taxon>Ecdysozoa</taxon>
        <taxon>Arthropoda</taxon>
        <taxon>Crustacea</taxon>
        <taxon>Multicrustacea</taxon>
        <taxon>Malacostraca</taxon>
        <taxon>Eumalacostraca</taxon>
        <taxon>Eucarida</taxon>
        <taxon>Decapoda</taxon>
        <taxon>Pleocyemata</taxon>
        <taxon>Brachyura</taxon>
        <taxon>Eubrachyura</taxon>
        <taxon>Portunoidea</taxon>
        <taxon>Portunidae</taxon>
        <taxon>Portuninae</taxon>
        <taxon>Portunus</taxon>
    </lineage>
</organism>
<sequence length="58" mass="6196">MPLVETAVQLGPKPVLVDSTSPGDHIDASTMVTKHIRTPLSGKINKSTKTATDCYTRS</sequence>
<evidence type="ECO:0000313" key="1">
    <source>
        <dbReference type="EMBL" id="MPC57675.1"/>
    </source>
</evidence>